<keyword evidence="9" id="KW-1185">Reference proteome</keyword>
<keyword evidence="2" id="KW-0436">Ligase</keyword>
<evidence type="ECO:0000256" key="4">
    <source>
        <dbReference type="ARBA" id="ARBA00022741"/>
    </source>
</evidence>
<dbReference type="Proteomes" id="UP001230188">
    <property type="component" value="Unassembled WGS sequence"/>
</dbReference>
<dbReference type="Pfam" id="PF01171">
    <property type="entry name" value="ATP_bind_3"/>
    <property type="match status" value="1"/>
</dbReference>
<dbReference type="SUPFAM" id="SSF48452">
    <property type="entry name" value="TPR-like"/>
    <property type="match status" value="1"/>
</dbReference>
<dbReference type="InterPro" id="IPR011990">
    <property type="entry name" value="TPR-like_helical_dom_sf"/>
</dbReference>
<evidence type="ECO:0000256" key="2">
    <source>
        <dbReference type="ARBA" id="ARBA00022598"/>
    </source>
</evidence>
<evidence type="ECO:0000313" key="9">
    <source>
        <dbReference type="Proteomes" id="UP001230188"/>
    </source>
</evidence>
<keyword evidence="4" id="KW-0547">Nucleotide-binding</keyword>
<accession>A0AAD7XP46</accession>
<comment type="caution">
    <text evidence="8">The sequence shown here is derived from an EMBL/GenBank/DDBJ whole genome shotgun (WGS) entry which is preliminary data.</text>
</comment>
<evidence type="ECO:0000259" key="7">
    <source>
        <dbReference type="Pfam" id="PF01171"/>
    </source>
</evidence>
<dbReference type="GO" id="GO:0005524">
    <property type="term" value="F:ATP binding"/>
    <property type="evidence" value="ECO:0007669"/>
    <property type="project" value="UniProtKB-KW"/>
</dbReference>
<keyword evidence="5" id="KW-0067">ATP-binding</keyword>
<name>A0AAD7XP46_9STRA</name>
<dbReference type="EMBL" id="JAQMWT010000084">
    <property type="protein sequence ID" value="KAJ8611040.1"/>
    <property type="molecule type" value="Genomic_DNA"/>
</dbReference>
<gene>
    <name evidence="8" type="ORF">CTAYLR_007073</name>
</gene>
<dbReference type="Gene3D" id="1.20.58.320">
    <property type="entry name" value="TPR-like"/>
    <property type="match status" value="1"/>
</dbReference>
<dbReference type="HAMAP" id="MF_01161">
    <property type="entry name" value="tRNA_Ile_lys_synt"/>
    <property type="match status" value="1"/>
</dbReference>
<dbReference type="PANTHER" id="PTHR43033:SF3">
    <property type="entry name" value="TRNA(ILE)-LYSIDINE SYNTHETASE"/>
    <property type="match status" value="1"/>
</dbReference>
<comment type="catalytic activity">
    <reaction evidence="6">
        <text>cytidine(34) in tRNA(Ile2) + L-lysine + ATP = lysidine(34) in tRNA(Ile2) + AMP + diphosphate + H(+)</text>
        <dbReference type="Rhea" id="RHEA:43744"/>
        <dbReference type="Rhea" id="RHEA-COMP:10625"/>
        <dbReference type="Rhea" id="RHEA-COMP:10670"/>
        <dbReference type="ChEBI" id="CHEBI:15378"/>
        <dbReference type="ChEBI" id="CHEBI:30616"/>
        <dbReference type="ChEBI" id="CHEBI:32551"/>
        <dbReference type="ChEBI" id="CHEBI:33019"/>
        <dbReference type="ChEBI" id="CHEBI:82748"/>
        <dbReference type="ChEBI" id="CHEBI:83665"/>
        <dbReference type="ChEBI" id="CHEBI:456215"/>
        <dbReference type="EC" id="6.3.4.19"/>
    </reaction>
</comment>
<dbReference type="InterPro" id="IPR011063">
    <property type="entry name" value="TilS/TtcA_N"/>
</dbReference>
<dbReference type="EC" id="6.3.4.19" evidence="1"/>
<dbReference type="SUPFAM" id="SSF52402">
    <property type="entry name" value="Adenine nucleotide alpha hydrolases-like"/>
    <property type="match status" value="1"/>
</dbReference>
<evidence type="ECO:0000256" key="1">
    <source>
        <dbReference type="ARBA" id="ARBA00013267"/>
    </source>
</evidence>
<dbReference type="InterPro" id="IPR014729">
    <property type="entry name" value="Rossmann-like_a/b/a_fold"/>
</dbReference>
<dbReference type="NCBIfam" id="TIGR02432">
    <property type="entry name" value="lysidine_TilS_N"/>
    <property type="match status" value="1"/>
</dbReference>
<dbReference type="Pfam" id="PF06041">
    <property type="entry name" value="DUF924"/>
    <property type="match status" value="1"/>
</dbReference>
<dbReference type="InterPro" id="IPR010323">
    <property type="entry name" value="DUF924"/>
</dbReference>
<evidence type="ECO:0000256" key="3">
    <source>
        <dbReference type="ARBA" id="ARBA00022694"/>
    </source>
</evidence>
<evidence type="ECO:0000256" key="5">
    <source>
        <dbReference type="ARBA" id="ARBA00022840"/>
    </source>
</evidence>
<protein>
    <recommendedName>
        <fullName evidence="1">tRNA(Ile)-lysidine synthetase</fullName>
        <ecNumber evidence="1">6.3.4.19</ecNumber>
    </recommendedName>
</protein>
<feature type="domain" description="tRNA(Ile)-lysidine/2-thiocytidine synthase N-terminal" evidence="7">
    <location>
        <begin position="233"/>
        <end position="402"/>
    </location>
</feature>
<evidence type="ECO:0000256" key="6">
    <source>
        <dbReference type="ARBA" id="ARBA00048539"/>
    </source>
</evidence>
<sequence>MVCCWLSWSSLRGEKELEEVMLFWFGGRCDELQRSKWFARGAGRDLVDSEVRLRFGRLVERVSRRPPTPRTPREAVAVVVVLDQLARHAWRGGEDYERKCREANLKAVGAYEESFVKGRWDPLVELSPAQHVFCLLAARHAGDWKAALEGAISRQQNDASQARVVERFRRATERRCPTTTTTTCPTTTILEVAAFSPTAEAVASARRCAAFAALEAWARQEVVLREKNQMIAVVSLSGGVDSMVTARALGELREELGARVACAHVNYGNRPEAGLEAAYLREWCAAQKLPLVVLEMPEWLRRDRVPREEYELEARNRRFELYRSVAPAGVPVLLGHHRGDVEENCVSNVLRGASVLELAGMRREEVQHGVRVSRPLLGVAKADIYETARVLGVPYFKDTTPKWSTRGRLRDEVMPLLRDVYGAGCGRNLEKIARDSDALRDLAERTVFGPFRNAAVVDTGKLGTRLRARGFEDRGSFFWHVATRDLAHGLGVGRLGEGAVDLFLTRVRRDRPGWLELKKGWTTYLDPRGVAFFFRPCRSFRFRFGGEPPPEMIRVGERRRIGEWVVATMEEGDSVDHFEPKTLDDLFASGRVEYVLRVPDDDDDDEETRLVVTTTLRKYPPLRSLEALAPGGRLKYLVPILAPAQAAAAAAARMYVPPKTARAVRVTARFEPETTNTNDC</sequence>
<organism evidence="8 9">
    <name type="scientific">Chrysophaeum taylorii</name>
    <dbReference type="NCBI Taxonomy" id="2483200"/>
    <lineage>
        <taxon>Eukaryota</taxon>
        <taxon>Sar</taxon>
        <taxon>Stramenopiles</taxon>
        <taxon>Ochrophyta</taxon>
        <taxon>Pelagophyceae</taxon>
        <taxon>Pelagomonadales</taxon>
        <taxon>Pelagomonadaceae</taxon>
        <taxon>Chrysophaeum</taxon>
    </lineage>
</organism>
<reference evidence="8" key="1">
    <citation type="submission" date="2023-01" db="EMBL/GenBank/DDBJ databases">
        <title>Metagenome sequencing of chrysophaentin producing Chrysophaeum taylorii.</title>
        <authorList>
            <person name="Davison J."/>
            <person name="Bewley C."/>
        </authorList>
    </citation>
    <scope>NUCLEOTIDE SEQUENCE</scope>
    <source>
        <strain evidence="8">NIES-1699</strain>
    </source>
</reference>
<proteinExistence type="inferred from homology"/>
<dbReference type="PANTHER" id="PTHR43033">
    <property type="entry name" value="TRNA(ILE)-LYSIDINE SYNTHASE-RELATED"/>
    <property type="match status" value="1"/>
</dbReference>
<dbReference type="InterPro" id="IPR012094">
    <property type="entry name" value="tRNA_Ile_lys_synt"/>
</dbReference>
<dbReference type="InterPro" id="IPR012795">
    <property type="entry name" value="tRNA_Ile_lys_synt_N"/>
</dbReference>
<dbReference type="GO" id="GO:0032267">
    <property type="term" value="F:tRNA(Ile)-lysidine synthase activity"/>
    <property type="evidence" value="ECO:0007669"/>
    <property type="project" value="UniProtKB-EC"/>
</dbReference>
<dbReference type="Gene3D" id="3.40.50.620">
    <property type="entry name" value="HUPs"/>
    <property type="match status" value="1"/>
</dbReference>
<dbReference type="AlphaFoldDB" id="A0AAD7XP46"/>
<evidence type="ECO:0000313" key="8">
    <source>
        <dbReference type="EMBL" id="KAJ8611040.1"/>
    </source>
</evidence>
<dbReference type="GO" id="GO:0008033">
    <property type="term" value="P:tRNA processing"/>
    <property type="evidence" value="ECO:0007669"/>
    <property type="project" value="UniProtKB-KW"/>
</dbReference>
<keyword evidence="3" id="KW-0819">tRNA processing</keyword>
<dbReference type="CDD" id="cd01992">
    <property type="entry name" value="TilS_N"/>
    <property type="match status" value="1"/>
</dbReference>